<dbReference type="GO" id="GO:0051287">
    <property type="term" value="F:NAD binding"/>
    <property type="evidence" value="ECO:0007669"/>
    <property type="project" value="InterPro"/>
</dbReference>
<proteinExistence type="inferred from homology"/>
<evidence type="ECO:0000256" key="8">
    <source>
        <dbReference type="ARBA" id="ARBA00022842"/>
    </source>
</evidence>
<evidence type="ECO:0000256" key="5">
    <source>
        <dbReference type="ARBA" id="ARBA00022430"/>
    </source>
</evidence>
<dbReference type="EC" id="1.1.1.85" evidence="4 14"/>
<keyword evidence="8" id="KW-0460">Magnesium</keyword>
<protein>
    <recommendedName>
        <fullName evidence="4 14">3-isopropylmalate dehydrogenase</fullName>
        <ecNumber evidence="4 14">1.1.1.85</ecNumber>
    </recommendedName>
</protein>
<comment type="cofactor">
    <cofactor evidence="1">
        <name>Mn(2+)</name>
        <dbReference type="ChEBI" id="CHEBI:29035"/>
    </cofactor>
</comment>
<evidence type="ECO:0000256" key="3">
    <source>
        <dbReference type="ARBA" id="ARBA00011738"/>
    </source>
</evidence>
<dbReference type="AlphaFoldDB" id="A0A9P8ZWY4"/>
<dbReference type="FunFam" id="3.40.718.10:FF:000006">
    <property type="entry name" value="3-isopropylmalate dehydrogenase"/>
    <property type="match status" value="1"/>
</dbReference>
<keyword evidence="17" id="KW-1185">Reference proteome</keyword>
<evidence type="ECO:0000259" key="15">
    <source>
        <dbReference type="SMART" id="SM01329"/>
    </source>
</evidence>
<organism evidence="16 17">
    <name type="scientific">Truncatella angustata</name>
    <dbReference type="NCBI Taxonomy" id="152316"/>
    <lineage>
        <taxon>Eukaryota</taxon>
        <taxon>Fungi</taxon>
        <taxon>Dikarya</taxon>
        <taxon>Ascomycota</taxon>
        <taxon>Pezizomycotina</taxon>
        <taxon>Sordariomycetes</taxon>
        <taxon>Xylariomycetidae</taxon>
        <taxon>Amphisphaeriales</taxon>
        <taxon>Sporocadaceae</taxon>
        <taxon>Truncatella</taxon>
    </lineage>
</organism>
<evidence type="ECO:0000256" key="11">
    <source>
        <dbReference type="ARBA" id="ARBA00023211"/>
    </source>
</evidence>
<comment type="function">
    <text evidence="14">Catalyzes the oxidation of 3-carboxy-2-hydroxy-4-methylpentanoate (3-isopropylmalate) to 3-carboxy-4-methyl-2-oxopentanoate. The product decarboxylates to 4-methyl-2 oxopentanoate.</text>
</comment>
<dbReference type="InterPro" id="IPR024084">
    <property type="entry name" value="IsoPropMal-DH-like_dom"/>
</dbReference>
<keyword evidence="5 14" id="KW-0432">Leucine biosynthesis</keyword>
<evidence type="ECO:0000313" key="16">
    <source>
        <dbReference type="EMBL" id="KAH6654242.1"/>
    </source>
</evidence>
<dbReference type="PANTHER" id="PTHR42979:SF1">
    <property type="entry name" value="3-ISOPROPYLMALATE DEHYDROGENASE"/>
    <property type="match status" value="1"/>
</dbReference>
<dbReference type="GO" id="GO:0009098">
    <property type="term" value="P:L-leucine biosynthetic process"/>
    <property type="evidence" value="ECO:0007669"/>
    <property type="project" value="UniProtKB-KW"/>
</dbReference>
<evidence type="ECO:0000256" key="4">
    <source>
        <dbReference type="ARBA" id="ARBA00013101"/>
    </source>
</evidence>
<dbReference type="NCBIfam" id="TIGR00169">
    <property type="entry name" value="leuB"/>
    <property type="match status" value="1"/>
</dbReference>
<dbReference type="InterPro" id="IPR004429">
    <property type="entry name" value="Isopropylmalate_DH"/>
</dbReference>
<evidence type="ECO:0000256" key="14">
    <source>
        <dbReference type="RuleBase" id="RU004445"/>
    </source>
</evidence>
<dbReference type="Proteomes" id="UP000758603">
    <property type="component" value="Unassembled WGS sequence"/>
</dbReference>
<evidence type="ECO:0000313" key="17">
    <source>
        <dbReference type="Proteomes" id="UP000758603"/>
    </source>
</evidence>
<evidence type="ECO:0000256" key="7">
    <source>
        <dbReference type="ARBA" id="ARBA00022723"/>
    </source>
</evidence>
<keyword evidence="7 14" id="KW-0479">Metal-binding</keyword>
<dbReference type="SUPFAM" id="SSF53659">
    <property type="entry name" value="Isocitrate/Isopropylmalate dehydrogenase-like"/>
    <property type="match status" value="1"/>
</dbReference>
<comment type="caution">
    <text evidence="16">The sequence shown here is derived from an EMBL/GenBank/DDBJ whole genome shotgun (WGS) entry which is preliminary data.</text>
</comment>
<evidence type="ECO:0000256" key="2">
    <source>
        <dbReference type="ARBA" id="ARBA00007769"/>
    </source>
</evidence>
<keyword evidence="12 14" id="KW-0100">Branched-chain amino acid biosynthesis</keyword>
<evidence type="ECO:0000256" key="9">
    <source>
        <dbReference type="ARBA" id="ARBA00023002"/>
    </source>
</evidence>
<dbReference type="EMBL" id="JAGPXC010000004">
    <property type="protein sequence ID" value="KAH6654242.1"/>
    <property type="molecule type" value="Genomic_DNA"/>
</dbReference>
<accession>A0A9P8ZWY4</accession>
<dbReference type="Pfam" id="PF00180">
    <property type="entry name" value="Iso_dh"/>
    <property type="match status" value="1"/>
</dbReference>
<dbReference type="OrthoDB" id="419183at2759"/>
<dbReference type="PROSITE" id="PS00470">
    <property type="entry name" value="IDH_IMDH"/>
    <property type="match status" value="1"/>
</dbReference>
<keyword evidence="10 14" id="KW-0520">NAD</keyword>
<comment type="catalytic activity">
    <reaction evidence="14">
        <text>(2R,3S)-3-isopropylmalate + NAD(+) = 4-methyl-2-oxopentanoate + CO2 + NADH</text>
        <dbReference type="Rhea" id="RHEA:32271"/>
        <dbReference type="ChEBI" id="CHEBI:16526"/>
        <dbReference type="ChEBI" id="CHEBI:17865"/>
        <dbReference type="ChEBI" id="CHEBI:35121"/>
        <dbReference type="ChEBI" id="CHEBI:57540"/>
        <dbReference type="ChEBI" id="CHEBI:57945"/>
        <dbReference type="EC" id="1.1.1.85"/>
    </reaction>
</comment>
<comment type="subunit">
    <text evidence="3 14">Homodimer.</text>
</comment>
<comment type="similarity">
    <text evidence="2 13">Belongs to the isocitrate and isopropylmalate dehydrogenases family.</text>
</comment>
<dbReference type="GO" id="GO:0003862">
    <property type="term" value="F:3-isopropylmalate dehydrogenase activity"/>
    <property type="evidence" value="ECO:0007669"/>
    <property type="project" value="UniProtKB-EC"/>
</dbReference>
<name>A0A9P8ZWY4_9PEZI</name>
<dbReference type="SMART" id="SM01329">
    <property type="entry name" value="Iso_dh"/>
    <property type="match status" value="1"/>
</dbReference>
<comment type="cofactor">
    <cofactor evidence="14">
        <name>Mg(2+)</name>
        <dbReference type="ChEBI" id="CHEBI:18420"/>
    </cofactor>
    <cofactor evidence="14">
        <name>Mn(2+)</name>
        <dbReference type="ChEBI" id="CHEBI:29035"/>
    </cofactor>
    <text evidence="14">Binds 1 Mg(2+) or Mn(2+) ion per subunit.</text>
</comment>
<gene>
    <name evidence="16" type="ORF">BKA67DRAFT_564510</name>
</gene>
<keyword evidence="9 13" id="KW-0560">Oxidoreductase</keyword>
<comment type="pathway">
    <text evidence="14">Amino-acid biosynthesis; L-leucine biosynthesis; L-leucine from 3-methyl-2-oxobutanoate: step 3/4.</text>
</comment>
<keyword evidence="6" id="KW-0028">Amino-acid biosynthesis</keyword>
<dbReference type="GO" id="GO:0000287">
    <property type="term" value="F:magnesium ion binding"/>
    <property type="evidence" value="ECO:0007669"/>
    <property type="project" value="InterPro"/>
</dbReference>
<reference evidence="16" key="1">
    <citation type="journal article" date="2021" name="Nat. Commun.">
        <title>Genetic determinants of endophytism in the Arabidopsis root mycobiome.</title>
        <authorList>
            <person name="Mesny F."/>
            <person name="Miyauchi S."/>
            <person name="Thiergart T."/>
            <person name="Pickel B."/>
            <person name="Atanasova L."/>
            <person name="Karlsson M."/>
            <person name="Huettel B."/>
            <person name="Barry K.W."/>
            <person name="Haridas S."/>
            <person name="Chen C."/>
            <person name="Bauer D."/>
            <person name="Andreopoulos W."/>
            <person name="Pangilinan J."/>
            <person name="LaButti K."/>
            <person name="Riley R."/>
            <person name="Lipzen A."/>
            <person name="Clum A."/>
            <person name="Drula E."/>
            <person name="Henrissat B."/>
            <person name="Kohler A."/>
            <person name="Grigoriev I.V."/>
            <person name="Martin F.M."/>
            <person name="Hacquard S."/>
        </authorList>
    </citation>
    <scope>NUCLEOTIDE SEQUENCE</scope>
    <source>
        <strain evidence="16">MPI-SDFR-AT-0073</strain>
    </source>
</reference>
<dbReference type="GO" id="GO:0005829">
    <property type="term" value="C:cytosol"/>
    <property type="evidence" value="ECO:0007669"/>
    <property type="project" value="TreeGrafter"/>
</dbReference>
<evidence type="ECO:0000256" key="1">
    <source>
        <dbReference type="ARBA" id="ARBA00001936"/>
    </source>
</evidence>
<sequence length="367" mass="39087">MVSHNIVVFGGDHCGPEVVAEAIKVLKAIESYSSDSVKFNLQDHLLGGCSINASGVPLTDEALTAAKNADAVLLGAIGGPEWGTGAVRPEQGLLKLRKEMGTFGNLRPCSFASEALVEFSPLKAEICRGTDFTVVRELTGGIYFGDRKEDNGDGYAMDTEPYSRPEVERITRLAANMALARDPPAKVWSLDKANVLATSRLWRKVVTEVMKNEFPQLEVEHQLIDSAAMLMVKSPRVLNGVIVTSNLFGDIISDEASVIPGSIGLLPSASLSGVPDGKSKCNGIYEPIHGSAPDISGKGIVNPIGTILSVAMMCRYSLRLPKEANAIEEAVRRVIDGGVRTKDLGGSTGTKEVGDKIVEELVKVLKG</sequence>
<dbReference type="RefSeq" id="XP_045958512.1">
    <property type="nucleotide sequence ID" value="XM_046102749.1"/>
</dbReference>
<evidence type="ECO:0000256" key="6">
    <source>
        <dbReference type="ARBA" id="ARBA00022605"/>
    </source>
</evidence>
<evidence type="ECO:0000256" key="13">
    <source>
        <dbReference type="RuleBase" id="RU004443"/>
    </source>
</evidence>
<dbReference type="Gene3D" id="3.40.718.10">
    <property type="entry name" value="Isopropylmalate Dehydrogenase"/>
    <property type="match status" value="1"/>
</dbReference>
<evidence type="ECO:0000256" key="10">
    <source>
        <dbReference type="ARBA" id="ARBA00023027"/>
    </source>
</evidence>
<evidence type="ECO:0000256" key="12">
    <source>
        <dbReference type="ARBA" id="ARBA00023304"/>
    </source>
</evidence>
<dbReference type="GeneID" id="70131641"/>
<dbReference type="InterPro" id="IPR019818">
    <property type="entry name" value="IsoCit/isopropylmalate_DH_CS"/>
</dbReference>
<keyword evidence="11" id="KW-0464">Manganese</keyword>
<feature type="domain" description="Isopropylmalate dehydrogenase-like" evidence="15">
    <location>
        <begin position="5"/>
        <end position="357"/>
    </location>
</feature>
<dbReference type="PANTHER" id="PTHR42979">
    <property type="entry name" value="3-ISOPROPYLMALATE DEHYDROGENASE"/>
    <property type="match status" value="1"/>
</dbReference>